<name>A0A1G7FD37_9ACTN</name>
<dbReference type="Proteomes" id="UP000198614">
    <property type="component" value="Unassembled WGS sequence"/>
</dbReference>
<sequence>MRSFGVQRLVMSVGVVLTGLGVAMSPSAAQAADGVTSAQIAAFETATAAQSDQGDVQAAQTLIQFEALSDEEKERFVKLINDPYIYRQIFEASERASEAGAQSRIALAEGDVVVEVTSEEGVTETPAAEDQVSAAASTVTRWASHTHTDKLLGVKISATKVTTNYQTKGKNTTKVLPGTAQSYEYIPGCSLSHGVVDEWISAEPADNAQTETIWTADCAGSSWDGRQRVWGDYRGYVGGYIKVFN</sequence>
<protein>
    <submittedName>
        <fullName evidence="2">Uncharacterized protein</fullName>
    </submittedName>
</protein>
<accession>A0A1G7FD37</accession>
<dbReference type="EMBL" id="FNAX01000003">
    <property type="protein sequence ID" value="SDE73754.1"/>
    <property type="molecule type" value="Genomic_DNA"/>
</dbReference>
<organism evidence="2 3">
    <name type="scientific">Streptomyces griseoaurantiacus</name>
    <dbReference type="NCBI Taxonomy" id="68213"/>
    <lineage>
        <taxon>Bacteria</taxon>
        <taxon>Bacillati</taxon>
        <taxon>Actinomycetota</taxon>
        <taxon>Actinomycetes</taxon>
        <taxon>Kitasatosporales</taxon>
        <taxon>Streptomycetaceae</taxon>
        <taxon>Streptomyces</taxon>
        <taxon>Streptomyces aurantiacus group</taxon>
    </lineage>
</organism>
<proteinExistence type="predicted"/>
<evidence type="ECO:0000313" key="2">
    <source>
        <dbReference type="EMBL" id="SDE73754.1"/>
    </source>
</evidence>
<evidence type="ECO:0000256" key="1">
    <source>
        <dbReference type="SAM" id="SignalP"/>
    </source>
</evidence>
<reference evidence="2 3" key="1">
    <citation type="submission" date="2016-10" db="EMBL/GenBank/DDBJ databases">
        <authorList>
            <person name="de Groot N.N."/>
        </authorList>
    </citation>
    <scope>NUCLEOTIDE SEQUENCE [LARGE SCALE GENOMIC DNA]</scope>
    <source>
        <strain evidence="2 3">CGMCC 4.1859</strain>
    </source>
</reference>
<dbReference type="AlphaFoldDB" id="A0A1G7FD37"/>
<gene>
    <name evidence="2" type="ORF">SAMN05216260_103324</name>
</gene>
<feature type="signal peptide" evidence="1">
    <location>
        <begin position="1"/>
        <end position="31"/>
    </location>
</feature>
<keyword evidence="1" id="KW-0732">Signal</keyword>
<evidence type="ECO:0000313" key="3">
    <source>
        <dbReference type="Proteomes" id="UP000198614"/>
    </source>
</evidence>
<feature type="chain" id="PRO_5011701063" evidence="1">
    <location>
        <begin position="32"/>
        <end position="245"/>
    </location>
</feature>